<proteinExistence type="predicted"/>
<name>X1VHF7_9ZZZZ</name>
<organism evidence="1">
    <name type="scientific">marine sediment metagenome</name>
    <dbReference type="NCBI Taxonomy" id="412755"/>
    <lineage>
        <taxon>unclassified sequences</taxon>
        <taxon>metagenomes</taxon>
        <taxon>ecological metagenomes</taxon>
    </lineage>
</organism>
<comment type="caution">
    <text evidence="1">The sequence shown here is derived from an EMBL/GenBank/DDBJ whole genome shotgun (WGS) entry which is preliminary data.</text>
</comment>
<dbReference type="AlphaFoldDB" id="X1VHF7"/>
<dbReference type="EMBL" id="BARW01025271">
    <property type="protein sequence ID" value="GAJ06780.1"/>
    <property type="molecule type" value="Genomic_DNA"/>
</dbReference>
<reference evidence="1" key="1">
    <citation type="journal article" date="2014" name="Front. Microbiol.">
        <title>High frequency of phylogenetically diverse reductive dehalogenase-homologous genes in deep subseafloor sedimentary metagenomes.</title>
        <authorList>
            <person name="Kawai M."/>
            <person name="Futagami T."/>
            <person name="Toyoda A."/>
            <person name="Takaki Y."/>
            <person name="Nishi S."/>
            <person name="Hori S."/>
            <person name="Arai W."/>
            <person name="Tsubouchi T."/>
            <person name="Morono Y."/>
            <person name="Uchiyama I."/>
            <person name="Ito T."/>
            <person name="Fujiyama A."/>
            <person name="Inagaki F."/>
            <person name="Takami H."/>
        </authorList>
    </citation>
    <scope>NUCLEOTIDE SEQUENCE</scope>
    <source>
        <strain evidence="1">Expedition CK06-06</strain>
    </source>
</reference>
<evidence type="ECO:0000313" key="1">
    <source>
        <dbReference type="EMBL" id="GAJ06780.1"/>
    </source>
</evidence>
<gene>
    <name evidence="1" type="ORF">S12H4_41465</name>
</gene>
<sequence>MHNSVPILPVGITGMEKVKKGLFWMLLHRPKAMVNIGCPFYLPPANDKLTKAELAELANYIMEHIAELLPPEYQGHYARCRD</sequence>
<evidence type="ECO:0008006" key="2">
    <source>
        <dbReference type="Google" id="ProtNLM"/>
    </source>
</evidence>
<accession>X1VHF7</accession>
<dbReference type="SUPFAM" id="SSF69593">
    <property type="entry name" value="Glycerol-3-phosphate (1)-acyltransferase"/>
    <property type="match status" value="1"/>
</dbReference>
<protein>
    <recommendedName>
        <fullName evidence="2">Phospholipid/glycerol acyltransferase domain-containing protein</fullName>
    </recommendedName>
</protein>